<evidence type="ECO:0000259" key="21">
    <source>
        <dbReference type="Pfam" id="PF00890"/>
    </source>
</evidence>
<dbReference type="InterPro" id="IPR011281">
    <property type="entry name" value="Succ_DH_flav_su_fwd"/>
</dbReference>
<comment type="caution">
    <text evidence="23">The sequence shown here is derived from an EMBL/GenBank/DDBJ whole genome shotgun (WGS) entry which is preliminary data.</text>
</comment>
<feature type="binding site" evidence="18">
    <location>
        <position position="509"/>
    </location>
    <ligand>
        <name>FAD</name>
        <dbReference type="ChEBI" id="CHEBI:57692"/>
    </ligand>
</feature>
<proteinExistence type="inferred from homology"/>
<sequence length="716" mass="78707">MWRVDCRGRRKPGSCSMGDRIRSCFDRGWLETSGQSTSWQCQYLTASSKLSNSSNQPSTTPSPLLPVTVMSCLKMRRLQFASQLSKSVRSPSRAFSSTKPAARIFATDHLRAKEASGFISKKYPVIDHEYDAVVVGAGGAGLRAAFGLAEAGFNTACISKLFPTRSHTVAAQGGINAALGNMHEDDWRWHMYDTVKGSDWLGDQDAIHYMTREAPQSVIELENYGCPFSRTDDGRIYQRAFGGQSQKYGKGGQAYRCCAAADRTGHALLHTLYGQSLRHNTKYFIEFFATDLIMEDGQCKGVIAYNQEDGTIHRFIAKNTVLATGGYGRAYFSCTSAHTCTGDGMAMVARAGLPNQDLEFVQFHPTGIYGAGCLITEGSRGEGGYLLNSEGERFMERYAPTAKDLASRDVVSRSMTLEIREGRGVGPEKDHIYLQLSHLPAEILHERLPGISETAAIFSGVDVTKQPIPVLPTVHYNMGGIPTKYTGEVLTVDEQGKDQVVPGLFACGEAACVSVHGANRLGANSLLDLIVFGRAVSHTIRDNFKPGQKADPIQADAGADALEVIDKVRTSSGSKSTAEIRNNMQKVMQTDVSVFRTQESLEEGVRKIHEVDSTFADVGIKDRSMIWNSDLVETLELRNLLTCAVQTAESAVNRKESRGAHAREDYPERDDENWMKHTLSWQKNPHGKVELGYRGVVANTLDENECKAVPPFKRTY</sequence>
<dbReference type="GO" id="GO:0006099">
    <property type="term" value="P:tricarboxylic acid cycle"/>
    <property type="evidence" value="ECO:0007669"/>
    <property type="project" value="UniProtKB-KW"/>
</dbReference>
<evidence type="ECO:0000313" key="24">
    <source>
        <dbReference type="Proteomes" id="UP001152607"/>
    </source>
</evidence>
<dbReference type="GO" id="GO:0006121">
    <property type="term" value="P:mitochondrial electron transport, succinate to ubiquinone"/>
    <property type="evidence" value="ECO:0007669"/>
    <property type="project" value="TreeGrafter"/>
</dbReference>
<dbReference type="InterPro" id="IPR014006">
    <property type="entry name" value="Succ_Dhase_FrdA_Gneg"/>
</dbReference>
<evidence type="ECO:0000256" key="18">
    <source>
        <dbReference type="PIRSR" id="PIRSR611281-3"/>
    </source>
</evidence>
<evidence type="ECO:0000313" key="23">
    <source>
        <dbReference type="EMBL" id="CAI6331552.1"/>
    </source>
</evidence>
<evidence type="ECO:0000256" key="20">
    <source>
        <dbReference type="RuleBase" id="RU362051"/>
    </source>
</evidence>
<name>A0A9W4XH75_9PLEO</name>
<dbReference type="EMBL" id="CAOQHR010000003">
    <property type="protein sequence ID" value="CAI6331552.1"/>
    <property type="molecule type" value="Genomic_DNA"/>
</dbReference>
<feature type="binding site" evidence="18">
    <location>
        <begin position="525"/>
        <end position="526"/>
    </location>
    <ligand>
        <name>FAD</name>
        <dbReference type="ChEBI" id="CHEBI:57692"/>
    </ligand>
</feature>
<keyword evidence="12" id="KW-0496">Mitochondrion</keyword>
<keyword evidence="9 20" id="KW-0809">Transit peptide</keyword>
<evidence type="ECO:0000256" key="17">
    <source>
        <dbReference type="PIRSR" id="PIRSR611281-2"/>
    </source>
</evidence>
<keyword evidence="5 20" id="KW-0816">Tricarboxylic acid cycle</keyword>
<dbReference type="Gene3D" id="4.10.80.40">
    <property type="entry name" value="succinate dehydrogenase protein domain"/>
    <property type="match status" value="1"/>
</dbReference>
<feature type="binding site" evidence="17">
    <location>
        <position position="376"/>
    </location>
    <ligand>
        <name>substrate</name>
    </ligand>
</feature>
<feature type="active site" description="Proton acceptor" evidence="16">
    <location>
        <position position="408"/>
    </location>
</feature>
<dbReference type="SUPFAM" id="SSF51905">
    <property type="entry name" value="FAD/NAD(P)-binding domain"/>
    <property type="match status" value="1"/>
</dbReference>
<keyword evidence="24" id="KW-1185">Reference proteome</keyword>
<dbReference type="Gene3D" id="3.90.700.10">
    <property type="entry name" value="Succinate dehydrogenase/fumarate reductase flavoprotein, catalytic domain"/>
    <property type="match status" value="1"/>
</dbReference>
<dbReference type="PANTHER" id="PTHR11632">
    <property type="entry name" value="SUCCINATE DEHYDROGENASE 2 FLAVOPROTEIN SUBUNIT"/>
    <property type="match status" value="1"/>
</dbReference>
<dbReference type="NCBIfam" id="TIGR01812">
    <property type="entry name" value="sdhA_frdA_Gneg"/>
    <property type="match status" value="1"/>
</dbReference>
<evidence type="ECO:0000256" key="6">
    <source>
        <dbReference type="ARBA" id="ARBA00022630"/>
    </source>
</evidence>
<dbReference type="InterPro" id="IPR027477">
    <property type="entry name" value="Succ_DH/fumarate_Rdtase_cat_sf"/>
</dbReference>
<comment type="function">
    <text evidence="15 20">Flavoprotein (FP) subunit of succinate dehydrogenase (SDH) that is involved in complex II of the mitochondrial electron transport chain and is responsible for transferring electrons from succinate to ubiquinone (coenzyme Q).</text>
</comment>
<feature type="binding site" evidence="18">
    <location>
        <begin position="159"/>
        <end position="174"/>
    </location>
    <ligand>
        <name>FAD</name>
        <dbReference type="ChEBI" id="CHEBI:57692"/>
    </ligand>
</feature>
<comment type="subcellular location">
    <subcellularLocation>
        <location evidence="1 20">Mitochondrion inner membrane</location>
        <topology evidence="1 20">Peripheral membrane protein</topology>
        <orientation evidence="1 20">Matrix side</orientation>
    </subcellularLocation>
</comment>
<dbReference type="Proteomes" id="UP001152607">
    <property type="component" value="Unassembled WGS sequence"/>
</dbReference>
<dbReference type="SUPFAM" id="SSF46977">
    <property type="entry name" value="Succinate dehydrogenase/fumarate reductase flavoprotein C-terminal domain"/>
    <property type="match status" value="1"/>
</dbReference>
<feature type="binding site" evidence="18">
    <location>
        <position position="343"/>
    </location>
    <ligand>
        <name>FAD</name>
        <dbReference type="ChEBI" id="CHEBI:57692"/>
    </ligand>
</feature>
<evidence type="ECO:0000256" key="12">
    <source>
        <dbReference type="ARBA" id="ARBA00023128"/>
    </source>
</evidence>
<evidence type="ECO:0000256" key="9">
    <source>
        <dbReference type="ARBA" id="ARBA00022946"/>
    </source>
</evidence>
<dbReference type="InterPro" id="IPR003952">
    <property type="entry name" value="FRD_SDH_FAD_BS"/>
</dbReference>
<evidence type="ECO:0000259" key="22">
    <source>
        <dbReference type="Pfam" id="PF02910"/>
    </source>
</evidence>
<feature type="binding site" evidence="17">
    <location>
        <position position="520"/>
    </location>
    <ligand>
        <name>substrate</name>
    </ligand>
</feature>
<feature type="binding site" evidence="17">
    <location>
        <position position="364"/>
    </location>
    <ligand>
        <name>substrate</name>
    </ligand>
</feature>
<evidence type="ECO:0000256" key="11">
    <source>
        <dbReference type="ARBA" id="ARBA00023002"/>
    </source>
</evidence>
<dbReference type="FunFam" id="4.10.80.40:FF:000002">
    <property type="entry name" value="Succinate dehydrogenase [ubiquinone] flavoprotein subunit, mitochondrial"/>
    <property type="match status" value="1"/>
</dbReference>
<evidence type="ECO:0000256" key="13">
    <source>
        <dbReference type="ARBA" id="ARBA00023136"/>
    </source>
</evidence>
<keyword evidence="8 18" id="KW-0274">FAD</keyword>
<reference evidence="23" key="1">
    <citation type="submission" date="2023-01" db="EMBL/GenBank/DDBJ databases">
        <authorList>
            <person name="Van Ghelder C."/>
            <person name="Rancurel C."/>
        </authorList>
    </citation>
    <scope>NUCLEOTIDE SEQUENCE</scope>
    <source>
        <strain evidence="23">CNCM I-4278</strain>
    </source>
</reference>
<dbReference type="GO" id="GO:0005743">
    <property type="term" value="C:mitochondrial inner membrane"/>
    <property type="evidence" value="ECO:0007669"/>
    <property type="project" value="UniProtKB-SubCell"/>
</dbReference>
<comment type="cofactor">
    <cofactor evidence="18">
        <name>FAD</name>
        <dbReference type="ChEBI" id="CHEBI:57692"/>
    </cofactor>
    <text evidence="18">Flavinylated by SdhE, about 5% flavinylation occurs in the absence of SdhE.</text>
</comment>
<dbReference type="Gene3D" id="1.20.58.100">
    <property type="entry name" value="Fumarate reductase/succinate dehydrogenase flavoprotein-like, C-terminal domain"/>
    <property type="match status" value="1"/>
</dbReference>
<gene>
    <name evidence="23" type="ORF">PDIGIT_LOCUS4577</name>
</gene>
<comment type="pathway">
    <text evidence="2 20">Carbohydrate metabolism; tricarboxylic acid cycle; fumarate from succinate (eukaryal route): step 1/1.</text>
</comment>
<keyword evidence="13 20" id="KW-0472">Membrane</keyword>
<organism evidence="23 24">
    <name type="scientific">Periconia digitata</name>
    <dbReference type="NCBI Taxonomy" id="1303443"/>
    <lineage>
        <taxon>Eukaryota</taxon>
        <taxon>Fungi</taxon>
        <taxon>Dikarya</taxon>
        <taxon>Ascomycota</taxon>
        <taxon>Pezizomycotina</taxon>
        <taxon>Dothideomycetes</taxon>
        <taxon>Pleosporomycetidae</taxon>
        <taxon>Pleosporales</taxon>
        <taxon>Massarineae</taxon>
        <taxon>Periconiaceae</taxon>
        <taxon>Periconia</taxon>
    </lineage>
</organism>
<evidence type="ECO:0000256" key="7">
    <source>
        <dbReference type="ARBA" id="ARBA00022792"/>
    </source>
</evidence>
<keyword evidence="11 20" id="KW-0560">Oxidoreductase</keyword>
<feature type="binding site" evidence="18">
    <location>
        <begin position="136"/>
        <end position="141"/>
    </location>
    <ligand>
        <name>FAD</name>
        <dbReference type="ChEBI" id="CHEBI:57692"/>
    </ligand>
</feature>
<dbReference type="FunFam" id="3.90.700.10:FF:000001">
    <property type="entry name" value="Mitochondrial succinate dehydrogenase flavoprotein subunit"/>
    <property type="match status" value="1"/>
</dbReference>
<evidence type="ECO:0000256" key="14">
    <source>
        <dbReference type="ARBA" id="ARBA00049220"/>
    </source>
</evidence>
<evidence type="ECO:0000256" key="2">
    <source>
        <dbReference type="ARBA" id="ARBA00004788"/>
    </source>
</evidence>
<protein>
    <recommendedName>
        <fullName evidence="20">Succinate dehydrogenase [ubiquinone] flavoprotein subunit, mitochondrial</fullName>
        <ecNumber evidence="20">1.3.5.1</ecNumber>
    </recommendedName>
</protein>
<dbReference type="NCBIfam" id="TIGR01816">
    <property type="entry name" value="sdhA_forward"/>
    <property type="match status" value="1"/>
</dbReference>
<dbReference type="Pfam" id="PF00890">
    <property type="entry name" value="FAD_binding_2"/>
    <property type="match status" value="1"/>
</dbReference>
<dbReference type="InterPro" id="IPR030664">
    <property type="entry name" value="SdhA/FrdA/AprA"/>
</dbReference>
<dbReference type="FunFam" id="3.50.50.60:FF:000482">
    <property type="entry name" value="Succinate dehydrogenase complex, subunit A, flavoprotein (Fp)"/>
    <property type="match status" value="1"/>
</dbReference>
<keyword evidence="6 18" id="KW-0285">Flavoprotein</keyword>
<evidence type="ECO:0000256" key="5">
    <source>
        <dbReference type="ARBA" id="ARBA00022532"/>
    </source>
</evidence>
<evidence type="ECO:0000256" key="15">
    <source>
        <dbReference type="ARBA" id="ARBA00059077"/>
    </source>
</evidence>
<evidence type="ECO:0000256" key="3">
    <source>
        <dbReference type="ARBA" id="ARBA00008040"/>
    </source>
</evidence>
<dbReference type="Gene3D" id="3.50.50.60">
    <property type="entry name" value="FAD/NAD(P)-binding domain"/>
    <property type="match status" value="1"/>
</dbReference>
<evidence type="ECO:0000256" key="1">
    <source>
        <dbReference type="ARBA" id="ARBA00004443"/>
    </source>
</evidence>
<feature type="modified residue" description="Tele-8alpha-FAD histidine" evidence="19">
    <location>
        <position position="167"/>
    </location>
</feature>
<comment type="similarity">
    <text evidence="3 20">Belongs to the FAD-dependent oxidoreductase 2 family. FRD/SDH subfamily.</text>
</comment>
<dbReference type="InterPro" id="IPR037099">
    <property type="entry name" value="Fum_R/Succ_DH_flav-like_C_sf"/>
</dbReference>
<feature type="binding site" evidence="17">
    <location>
        <position position="475"/>
    </location>
    <ligand>
        <name>substrate</name>
    </ligand>
</feature>
<evidence type="ECO:0000256" key="19">
    <source>
        <dbReference type="PIRSR" id="PIRSR611281-4"/>
    </source>
</evidence>
<dbReference type="AlphaFoldDB" id="A0A9W4XH75"/>
<accession>A0A9W4XH75</accession>
<evidence type="ECO:0000256" key="8">
    <source>
        <dbReference type="ARBA" id="ARBA00022827"/>
    </source>
</evidence>
<dbReference type="Pfam" id="PF02910">
    <property type="entry name" value="Succ_DH_flav_C"/>
    <property type="match status" value="1"/>
</dbReference>
<keyword evidence="7" id="KW-0999">Mitochondrion inner membrane</keyword>
<comment type="catalytic activity">
    <reaction evidence="14 20">
        <text>a quinone + succinate = fumarate + a quinol</text>
        <dbReference type="Rhea" id="RHEA:40523"/>
        <dbReference type="ChEBI" id="CHEBI:24646"/>
        <dbReference type="ChEBI" id="CHEBI:29806"/>
        <dbReference type="ChEBI" id="CHEBI:30031"/>
        <dbReference type="ChEBI" id="CHEBI:132124"/>
        <dbReference type="EC" id="1.3.5.1"/>
    </reaction>
</comment>
<dbReference type="PANTHER" id="PTHR11632:SF51">
    <property type="entry name" value="SUCCINATE DEHYDROGENASE [UBIQUINONE] FLAVOPROTEIN SUBUNIT, MITOCHONDRIAL"/>
    <property type="match status" value="1"/>
</dbReference>
<feature type="domain" description="FAD-dependent oxidoreductase 2 FAD-binding" evidence="21">
    <location>
        <begin position="131"/>
        <end position="526"/>
    </location>
</feature>
<evidence type="ECO:0000256" key="16">
    <source>
        <dbReference type="PIRSR" id="PIRSR611281-1"/>
    </source>
</evidence>
<dbReference type="InterPro" id="IPR003953">
    <property type="entry name" value="FAD-dep_OxRdtase_2_FAD-bd"/>
</dbReference>
<dbReference type="FunFam" id="1.20.58.100:FF:000001">
    <property type="entry name" value="Succinate dehydrogenase flavoprotein subunit (SdhA)"/>
    <property type="match status" value="1"/>
</dbReference>
<dbReference type="GO" id="GO:0009055">
    <property type="term" value="F:electron transfer activity"/>
    <property type="evidence" value="ECO:0007669"/>
    <property type="project" value="TreeGrafter"/>
</dbReference>
<dbReference type="OrthoDB" id="71672at2759"/>
<dbReference type="GO" id="GO:0008177">
    <property type="term" value="F:succinate dehydrogenase (quinone) activity"/>
    <property type="evidence" value="ECO:0007669"/>
    <property type="project" value="UniProtKB-EC"/>
</dbReference>
<dbReference type="InterPro" id="IPR015939">
    <property type="entry name" value="Fum_Rdtase/Succ_DH_flav-like_C"/>
</dbReference>
<dbReference type="EC" id="1.3.5.1" evidence="20"/>
<dbReference type="InterPro" id="IPR036188">
    <property type="entry name" value="FAD/NAD-bd_sf"/>
</dbReference>
<dbReference type="PROSITE" id="PS00504">
    <property type="entry name" value="FRD_SDH_FAD_BINDING"/>
    <property type="match status" value="1"/>
</dbReference>
<keyword evidence="4 20" id="KW-0813">Transport</keyword>
<dbReference type="GO" id="GO:0050660">
    <property type="term" value="F:flavin adenine dinucleotide binding"/>
    <property type="evidence" value="ECO:0007669"/>
    <property type="project" value="InterPro"/>
</dbReference>
<dbReference type="SUPFAM" id="SSF56425">
    <property type="entry name" value="Succinate dehydrogenase/fumarate reductase flavoprotein, catalytic domain"/>
    <property type="match status" value="1"/>
</dbReference>
<evidence type="ECO:0000256" key="4">
    <source>
        <dbReference type="ARBA" id="ARBA00022448"/>
    </source>
</evidence>
<feature type="domain" description="Fumarate reductase/succinate dehydrogenase flavoprotein-like C-terminal" evidence="22">
    <location>
        <begin position="581"/>
        <end position="716"/>
    </location>
</feature>
<keyword evidence="10 20" id="KW-0249">Electron transport</keyword>
<evidence type="ECO:0000256" key="10">
    <source>
        <dbReference type="ARBA" id="ARBA00022982"/>
    </source>
</evidence>